<dbReference type="InterPro" id="IPR036866">
    <property type="entry name" value="RibonucZ/Hydroxyglut_hydro"/>
</dbReference>
<dbReference type="AlphaFoldDB" id="A0AA49Q802"/>
<proteinExistence type="predicted"/>
<dbReference type="Gene3D" id="3.60.15.10">
    <property type="entry name" value="Ribonuclease Z/Hydroxyacylglutathione hydrolase-like"/>
    <property type="match status" value="1"/>
</dbReference>
<accession>A0AA49Q802</accession>
<name>A0AA49Q802_9BACT</name>
<dbReference type="RefSeq" id="WP_367886224.1">
    <property type="nucleotide sequence ID" value="NZ_CP130612.1"/>
</dbReference>
<protein>
    <submittedName>
        <fullName evidence="3">MBL fold metallo-hydrolase</fullName>
    </submittedName>
</protein>
<dbReference type="SMART" id="SM00849">
    <property type="entry name" value="Lactamase_B"/>
    <property type="match status" value="1"/>
</dbReference>
<dbReference type="SUPFAM" id="SSF56281">
    <property type="entry name" value="Metallo-hydrolase/oxidoreductase"/>
    <property type="match status" value="1"/>
</dbReference>
<feature type="domain" description="Metallo-beta-lactamase" evidence="1">
    <location>
        <begin position="26"/>
        <end position="191"/>
    </location>
</feature>
<evidence type="ECO:0000313" key="4">
    <source>
        <dbReference type="Proteomes" id="UP001229955"/>
    </source>
</evidence>
<dbReference type="EMBL" id="CP130612">
    <property type="protein sequence ID" value="WKW13366.1"/>
    <property type="molecule type" value="Genomic_DNA"/>
</dbReference>
<dbReference type="KEGG" id="pspc:Strain318_002684"/>
<gene>
    <name evidence="2" type="ORF">Strain138_002684</name>
    <name evidence="3" type="ORF">Strain318_002684</name>
</gene>
<dbReference type="InterPro" id="IPR050855">
    <property type="entry name" value="NDM-1-like"/>
</dbReference>
<sequence>MLQVIEHGDVRELRLSTWKSRLAGYGVSAFVARHTLIDAGFPDAAPELAAYVDAHPVDGAVLTHGHEDHSGGVAALLARGVGVHCAAETEAEMRRVERVGMYRRLTWGSRVRLTLPLHVFSPSPALQLKPTPGHSADHHIVWDAERGTVFGGDLFIGVKLRLAHHDEQMRPQVVALREVASWQPERFFDAHRGLLPDPVGQLRAKADWIEETIGRIETLVGRGWPDARIRDEVLGAEDPTGTWSFGAYSKANFVRNVRETMPQAS</sequence>
<dbReference type="EMBL" id="CP130613">
    <property type="protein sequence ID" value="WKW16273.1"/>
    <property type="molecule type" value="Genomic_DNA"/>
</dbReference>
<dbReference type="PANTHER" id="PTHR42951:SF17">
    <property type="entry name" value="METALLO-BETA-LACTAMASE DOMAIN-CONTAINING PROTEIN"/>
    <property type="match status" value="1"/>
</dbReference>
<evidence type="ECO:0000313" key="3">
    <source>
        <dbReference type="EMBL" id="WKW16273.1"/>
    </source>
</evidence>
<reference evidence="3" key="1">
    <citation type="submission" date="2023-07" db="EMBL/GenBank/DDBJ databases">
        <authorList>
            <person name="Haufschild T."/>
            <person name="Kallscheuer N."/>
            <person name="Hammer J."/>
            <person name="Kohn T."/>
            <person name="Kabuu M."/>
            <person name="Jogler M."/>
            <person name="Wohfarth N."/>
            <person name="Heuer A."/>
            <person name="Rohde M."/>
            <person name="van Teeseling M.C.F."/>
            <person name="Jogler C."/>
        </authorList>
    </citation>
    <scope>NUCLEOTIDE SEQUENCE</scope>
    <source>
        <strain evidence="2">Strain 138</strain>
        <strain evidence="3">Strain 318</strain>
    </source>
</reference>
<evidence type="ECO:0000313" key="2">
    <source>
        <dbReference type="EMBL" id="WKW13366.1"/>
    </source>
</evidence>
<dbReference type="Pfam" id="PF00753">
    <property type="entry name" value="Lactamase_B"/>
    <property type="match status" value="1"/>
</dbReference>
<dbReference type="PANTHER" id="PTHR42951">
    <property type="entry name" value="METALLO-BETA-LACTAMASE DOMAIN-CONTAINING"/>
    <property type="match status" value="1"/>
</dbReference>
<dbReference type="InterPro" id="IPR001279">
    <property type="entry name" value="Metallo-B-lactamas"/>
</dbReference>
<dbReference type="Proteomes" id="UP001229955">
    <property type="component" value="Chromosome"/>
</dbReference>
<accession>A0AA49JWL2</accession>
<keyword evidence="4" id="KW-1185">Reference proteome</keyword>
<organism evidence="3 4">
    <name type="scientific">Pseudogemmatithrix spongiicola</name>
    <dbReference type="NCBI Taxonomy" id="3062599"/>
    <lineage>
        <taxon>Bacteria</taxon>
        <taxon>Pseudomonadati</taxon>
        <taxon>Gemmatimonadota</taxon>
        <taxon>Gemmatimonadia</taxon>
        <taxon>Gemmatimonadales</taxon>
        <taxon>Gemmatimonadaceae</taxon>
        <taxon>Pseudogemmatithrix</taxon>
    </lineage>
</organism>
<evidence type="ECO:0000259" key="1">
    <source>
        <dbReference type="SMART" id="SM00849"/>
    </source>
</evidence>